<dbReference type="Pfam" id="PF01966">
    <property type="entry name" value="HD"/>
    <property type="match status" value="1"/>
</dbReference>
<dbReference type="EMBL" id="AP025943">
    <property type="protein sequence ID" value="BDL42945.1"/>
    <property type="molecule type" value="Genomic_DNA"/>
</dbReference>
<feature type="transmembrane region" description="Helical" evidence="2">
    <location>
        <begin position="179"/>
        <end position="197"/>
    </location>
</feature>
<feature type="compositionally biased region" description="Acidic residues" evidence="1">
    <location>
        <begin position="571"/>
        <end position="583"/>
    </location>
</feature>
<dbReference type="PROSITE" id="PS51831">
    <property type="entry name" value="HD"/>
    <property type="match status" value="1"/>
</dbReference>
<evidence type="ECO:0000256" key="2">
    <source>
        <dbReference type="SAM" id="Phobius"/>
    </source>
</evidence>
<organism evidence="4 5">
    <name type="scientific">Akkermansia biwaensis</name>
    <dbReference type="NCBI Taxonomy" id="2946555"/>
    <lineage>
        <taxon>Bacteria</taxon>
        <taxon>Pseudomonadati</taxon>
        <taxon>Verrucomicrobiota</taxon>
        <taxon>Verrucomicrobiia</taxon>
        <taxon>Verrucomicrobiales</taxon>
        <taxon>Akkermansiaceae</taxon>
        <taxon>Akkermansia</taxon>
    </lineage>
</organism>
<name>A0ABM7ZE41_9BACT</name>
<reference evidence="4" key="1">
    <citation type="submission" date="2022-06" db="EMBL/GenBank/DDBJ databases">
        <title>Akkermansia biwalacus sp. nov., an anaerobic mucin-degrading bacterium isolated from human intestine.</title>
        <authorList>
            <person name="Kobayashi Y."/>
            <person name="Inoue S."/>
            <person name="Kawahara T."/>
            <person name="Kohda N."/>
        </authorList>
    </citation>
    <scope>NUCLEOTIDE SEQUENCE</scope>
    <source>
        <strain evidence="4">WON2089</strain>
    </source>
</reference>
<evidence type="ECO:0000313" key="4">
    <source>
        <dbReference type="EMBL" id="BDL42945.1"/>
    </source>
</evidence>
<evidence type="ECO:0000259" key="3">
    <source>
        <dbReference type="PROSITE" id="PS51831"/>
    </source>
</evidence>
<feature type="transmembrane region" description="Helical" evidence="2">
    <location>
        <begin position="138"/>
        <end position="167"/>
    </location>
</feature>
<dbReference type="SUPFAM" id="SSF109604">
    <property type="entry name" value="HD-domain/PDEase-like"/>
    <property type="match status" value="1"/>
</dbReference>
<feature type="region of interest" description="Disordered" evidence="1">
    <location>
        <begin position="512"/>
        <end position="583"/>
    </location>
</feature>
<dbReference type="PANTHER" id="PTHR36442:SF1">
    <property type="entry name" value="CYCLIC-DI-AMP PHOSPHODIESTERASE PGPH"/>
    <property type="match status" value="1"/>
</dbReference>
<feature type="domain" description="HD" evidence="3">
    <location>
        <begin position="294"/>
        <end position="453"/>
    </location>
</feature>
<keyword evidence="5" id="KW-1185">Reference proteome</keyword>
<dbReference type="RefSeq" id="WP_215436966.1">
    <property type="nucleotide sequence ID" value="NZ_AP025943.1"/>
</dbReference>
<gene>
    <name evidence="4" type="ORF">Abiwalacus_05190</name>
</gene>
<dbReference type="InterPro" id="IPR006674">
    <property type="entry name" value="HD_domain"/>
</dbReference>
<dbReference type="InterPro" id="IPR003607">
    <property type="entry name" value="HD/PDEase_dom"/>
</dbReference>
<feature type="transmembrane region" description="Helical" evidence="2">
    <location>
        <begin position="64"/>
        <end position="86"/>
    </location>
</feature>
<feature type="compositionally biased region" description="Basic and acidic residues" evidence="1">
    <location>
        <begin position="520"/>
        <end position="545"/>
    </location>
</feature>
<feature type="transmembrane region" description="Helical" evidence="2">
    <location>
        <begin position="233"/>
        <end position="261"/>
    </location>
</feature>
<dbReference type="InterPro" id="IPR006675">
    <property type="entry name" value="HDIG_dom"/>
</dbReference>
<keyword evidence="2" id="KW-0472">Membrane</keyword>
<protein>
    <recommendedName>
        <fullName evidence="3">HD domain-containing protein</fullName>
    </recommendedName>
</protein>
<evidence type="ECO:0000256" key="1">
    <source>
        <dbReference type="SAM" id="MobiDB-lite"/>
    </source>
</evidence>
<proteinExistence type="predicted"/>
<accession>A0ABM7ZE41</accession>
<dbReference type="Gene3D" id="1.10.3210.10">
    <property type="entry name" value="Hypothetical protein af1432"/>
    <property type="match status" value="1"/>
</dbReference>
<dbReference type="NCBIfam" id="TIGR00277">
    <property type="entry name" value="HDIG"/>
    <property type="match status" value="1"/>
</dbReference>
<sequence length="583" mass="64336">MFHLLKKHAAAEEGKGPETVVGVQHTPGDRLDSNPVVSVALCILVFIILQWMGSYSPHWGKSVWHHVSEAFLLFSVTLALMPMYWLCAGSQRKKNKTFVVTWGTVLVQLLFFGLIRHVTADITSDIGNELLYLPYMMAPLIVTVLLGPLLGMFATICICMLGGFFVLPEQYMPEKQVQFWILSSLSGMLTVLLTHNLRNRAQLLRAGFFVGLLIMVLSCIMGVVNLQAWDSDLVGVLLCVAVSFGISMLTSVLISGVLPIIEGVFKIITPISWLEMADMNRPLMKRLQMEAPGTFHHCLMVAQLAEAAAEAIGANPIECRVAAYYHDIGKVQNPLYFIENIMDGPNPHDELTPSMSARIIIDHVSDGVEMARANNLPRPLVDAIEQHHGTSLAYFFYRKALQYRDEILSRVESGLASPDDVPEVVESNFRYKGPNPQSKETGIVSLADIVESATRSMGRVSCEEMQKKVDELLKQRVVDGHLDDSGLTFGDLKKIRNSFIQTLKSIHHNRIAYPSPAHSPEAKIEKNAEASEQENSGKQEGKAQDGKSSPGIMELPDDASGGKNAGKPEEENPEGEEKDETAS</sequence>
<evidence type="ECO:0000313" key="5">
    <source>
        <dbReference type="Proteomes" id="UP001062263"/>
    </source>
</evidence>
<feature type="transmembrane region" description="Helical" evidence="2">
    <location>
        <begin position="35"/>
        <end position="52"/>
    </location>
</feature>
<dbReference type="SMART" id="SM00471">
    <property type="entry name" value="HDc"/>
    <property type="match status" value="1"/>
</dbReference>
<dbReference type="InterPro" id="IPR011621">
    <property type="entry name" value="Metal-dep_PHydrolase_7TM_intra"/>
</dbReference>
<dbReference type="PANTHER" id="PTHR36442">
    <property type="entry name" value="CYCLIC-DI-AMP PHOSPHODIESTERASE PGPH"/>
    <property type="match status" value="1"/>
</dbReference>
<keyword evidence="2" id="KW-1133">Transmembrane helix</keyword>
<keyword evidence="2" id="KW-0812">Transmembrane</keyword>
<feature type="transmembrane region" description="Helical" evidence="2">
    <location>
        <begin position="98"/>
        <end position="118"/>
    </location>
</feature>
<dbReference type="CDD" id="cd00077">
    <property type="entry name" value="HDc"/>
    <property type="match status" value="1"/>
</dbReference>
<dbReference type="Proteomes" id="UP001062263">
    <property type="component" value="Chromosome"/>
</dbReference>
<dbReference type="InterPro" id="IPR052722">
    <property type="entry name" value="PgpH_phosphodiesterase"/>
</dbReference>
<feature type="transmembrane region" description="Helical" evidence="2">
    <location>
        <begin position="203"/>
        <end position="226"/>
    </location>
</feature>
<dbReference type="Pfam" id="PF07698">
    <property type="entry name" value="7TM-7TMR_HD"/>
    <property type="match status" value="1"/>
</dbReference>